<evidence type="ECO:0000313" key="12">
    <source>
        <dbReference type="EMBL" id="RGR97444.1"/>
    </source>
</evidence>
<dbReference type="Pfam" id="PF00675">
    <property type="entry name" value="Peptidase_M16"/>
    <property type="match status" value="1"/>
</dbReference>
<reference evidence="12 13" key="1">
    <citation type="submission" date="2018-08" db="EMBL/GenBank/DDBJ databases">
        <title>A genome reference for cultivated species of the human gut microbiota.</title>
        <authorList>
            <person name="Zou Y."/>
            <person name="Xue W."/>
            <person name="Luo G."/>
        </authorList>
    </citation>
    <scope>NUCLEOTIDE SEQUENCE [LARGE SCALE GENOMIC DNA]</scope>
    <source>
        <strain evidence="12 13">AF24-2</strain>
    </source>
</reference>
<dbReference type="PROSITE" id="PS00143">
    <property type="entry name" value="INSULINASE"/>
    <property type="match status" value="1"/>
</dbReference>
<keyword evidence="3" id="KW-0645">Protease</keyword>
<dbReference type="InterPro" id="IPR050626">
    <property type="entry name" value="Peptidase_M16"/>
</dbReference>
<dbReference type="Gene3D" id="3.30.830.10">
    <property type="entry name" value="Metalloenzyme, LuxS/M16 peptidase-like"/>
    <property type="match status" value="4"/>
</dbReference>
<dbReference type="RefSeq" id="WP_118484040.1">
    <property type="nucleotide sequence ID" value="NZ_QRUU01000022.1"/>
</dbReference>
<sequence>MRSFIRKTFAAIILIGGAASVCAQQMPPLPTDPNVRIGKLDNGLTYYIRHNALPEKQADFYIAQKVGSILEEDNQRGLAHFLEHMCFNGTTNFPGNSLREYLESIGVKFGANLNAYTAIDETVYNIANVPVIRDGIIDSCLLILHDWADDLTLDPKEIDKERGVIHEEWRTRTGAMMRMYDTIFPKMFAGSKYAYRLPIGSMDIIDNFPYKDLRDYYEKWYRPDLQGVIVVGDIDVDQIEAKIKKIFGPIKMPKDAAERKSFPVPDNKEPIIAIAKDKEQQVNQVYVYHKHDPFPEDLKNTVGYLIYNYMTSAVSNMLNTRLQELTQTATPPFINAGVEDNDFVLAKTKKAFMGVAICKEGGIETGLAALMREIERARQFGFTEGEYTRMKADYLRALENVYNERSKMKSEQFVSQYVSNFINGDPIPSIEDEYALMTQIVPNIPLDNVNQLLKSLVTDSNTVVSLFCPDKPGVKLPTEADIKKVLADVKAEKLEAYVDKVSNEPLMKETPKGGKVIKTEKGPFESTILTLNNGVRVILKSTNFKADEIRMSSFSRGGTSLFDEKDALQFKQINEVAGLGGLGNFSIVDLQKVLSGKVASASASVNTLSEAVSGKCSPKDLETMLQLTYLSFTAPRMDAAAFESYKSRLKAQLANMEVNPNIALSDSLRKELYGDNPRVLRIKADMVDQTDYQKIMDMYKDRFKDASDFTFIFVGNINQATATPLIEQYLGSLPSINRKEDFRDVNLDIRKGEHKNVFHRELQTQKATVCIIRSGECEYTLKNQLMMSMLSQLLTMEYTETVREDEGASYGVGVSGDISLYPKVEATLQISFDTNPEKRAKMSSLIDKGINDFIANGPKAENLQKVKEYMLKNYEANQKENGYWMNILYSYFWENSDMATGYADTVNGITAADLQHFAKDFFSQNNRIEVSMTSGDTK</sequence>
<keyword evidence="13" id="KW-1185">Reference proteome</keyword>
<dbReference type="PANTHER" id="PTHR43690:SF34">
    <property type="entry name" value="ZINC PROTEASE PQQL-LIKE"/>
    <property type="match status" value="1"/>
</dbReference>
<evidence type="ECO:0000259" key="11">
    <source>
        <dbReference type="Pfam" id="PF05193"/>
    </source>
</evidence>
<dbReference type="InterPro" id="IPR011765">
    <property type="entry name" value="Pept_M16_N"/>
</dbReference>
<keyword evidence="6" id="KW-0862">Zinc</keyword>
<dbReference type="SUPFAM" id="SSF63411">
    <property type="entry name" value="LuxS/MPP-like metallohydrolase"/>
    <property type="match status" value="4"/>
</dbReference>
<evidence type="ECO:0000256" key="9">
    <source>
        <dbReference type="SAM" id="SignalP"/>
    </source>
</evidence>
<dbReference type="GO" id="GO:0046872">
    <property type="term" value="F:metal ion binding"/>
    <property type="evidence" value="ECO:0007669"/>
    <property type="project" value="UniProtKB-KW"/>
</dbReference>
<feature type="domain" description="Peptidase M16 N-terminal" evidence="10">
    <location>
        <begin position="54"/>
        <end position="169"/>
    </location>
</feature>
<name>A0A412GRK4_9BACT</name>
<comment type="cofactor">
    <cofactor evidence="1">
        <name>Zn(2+)</name>
        <dbReference type="ChEBI" id="CHEBI:29105"/>
    </cofactor>
</comment>
<keyword evidence="9" id="KW-0732">Signal</keyword>
<evidence type="ECO:0000256" key="4">
    <source>
        <dbReference type="ARBA" id="ARBA00022723"/>
    </source>
</evidence>
<gene>
    <name evidence="12" type="ORF">DWY20_06695</name>
</gene>
<feature type="domain" description="Peptidase M16 C-terminal" evidence="11">
    <location>
        <begin position="692"/>
        <end position="868"/>
    </location>
</feature>
<evidence type="ECO:0000259" key="10">
    <source>
        <dbReference type="Pfam" id="PF00675"/>
    </source>
</evidence>
<protein>
    <submittedName>
        <fullName evidence="12">Insulinase family protein</fullName>
    </submittedName>
</protein>
<keyword evidence="4" id="KW-0479">Metal-binding</keyword>
<dbReference type="Pfam" id="PF05193">
    <property type="entry name" value="Peptidase_M16_C"/>
    <property type="match status" value="2"/>
</dbReference>
<evidence type="ECO:0000256" key="6">
    <source>
        <dbReference type="ARBA" id="ARBA00022833"/>
    </source>
</evidence>
<evidence type="ECO:0000256" key="3">
    <source>
        <dbReference type="ARBA" id="ARBA00022670"/>
    </source>
</evidence>
<keyword evidence="7" id="KW-0482">Metalloprotease</keyword>
<feature type="domain" description="Peptidase M16 C-terminal" evidence="11">
    <location>
        <begin position="208"/>
        <end position="392"/>
    </location>
</feature>
<proteinExistence type="inferred from homology"/>
<dbReference type="AlphaFoldDB" id="A0A412GRK4"/>
<evidence type="ECO:0000256" key="5">
    <source>
        <dbReference type="ARBA" id="ARBA00022801"/>
    </source>
</evidence>
<evidence type="ECO:0000256" key="2">
    <source>
        <dbReference type="ARBA" id="ARBA00007261"/>
    </source>
</evidence>
<dbReference type="PANTHER" id="PTHR43690">
    <property type="entry name" value="NARDILYSIN"/>
    <property type="match status" value="1"/>
</dbReference>
<organism evidence="12 13">
    <name type="scientific">Phocaeicola coprocola</name>
    <dbReference type="NCBI Taxonomy" id="310298"/>
    <lineage>
        <taxon>Bacteria</taxon>
        <taxon>Pseudomonadati</taxon>
        <taxon>Bacteroidota</taxon>
        <taxon>Bacteroidia</taxon>
        <taxon>Bacteroidales</taxon>
        <taxon>Bacteroidaceae</taxon>
        <taxon>Phocaeicola</taxon>
    </lineage>
</organism>
<evidence type="ECO:0000256" key="1">
    <source>
        <dbReference type="ARBA" id="ARBA00001947"/>
    </source>
</evidence>
<dbReference type="InterPro" id="IPR011249">
    <property type="entry name" value="Metalloenz_LuxS/M16"/>
</dbReference>
<dbReference type="GO" id="GO:0004222">
    <property type="term" value="F:metalloendopeptidase activity"/>
    <property type="evidence" value="ECO:0007669"/>
    <property type="project" value="InterPro"/>
</dbReference>
<dbReference type="Proteomes" id="UP000285864">
    <property type="component" value="Unassembled WGS sequence"/>
</dbReference>
<dbReference type="InterPro" id="IPR007863">
    <property type="entry name" value="Peptidase_M16_C"/>
</dbReference>
<feature type="signal peptide" evidence="9">
    <location>
        <begin position="1"/>
        <end position="23"/>
    </location>
</feature>
<dbReference type="InterPro" id="IPR001431">
    <property type="entry name" value="Pept_M16_Zn_BS"/>
</dbReference>
<evidence type="ECO:0000256" key="8">
    <source>
        <dbReference type="RuleBase" id="RU004447"/>
    </source>
</evidence>
<feature type="chain" id="PRO_5019386635" evidence="9">
    <location>
        <begin position="24"/>
        <end position="938"/>
    </location>
</feature>
<evidence type="ECO:0000313" key="13">
    <source>
        <dbReference type="Proteomes" id="UP000285864"/>
    </source>
</evidence>
<evidence type="ECO:0000256" key="7">
    <source>
        <dbReference type="ARBA" id="ARBA00023049"/>
    </source>
</evidence>
<dbReference type="GO" id="GO:0006508">
    <property type="term" value="P:proteolysis"/>
    <property type="evidence" value="ECO:0007669"/>
    <property type="project" value="UniProtKB-KW"/>
</dbReference>
<comment type="caution">
    <text evidence="12">The sequence shown here is derived from an EMBL/GenBank/DDBJ whole genome shotgun (WGS) entry which is preliminary data.</text>
</comment>
<comment type="similarity">
    <text evidence="2 8">Belongs to the peptidase M16 family.</text>
</comment>
<dbReference type="EMBL" id="QRUU01000022">
    <property type="protein sequence ID" value="RGR97444.1"/>
    <property type="molecule type" value="Genomic_DNA"/>
</dbReference>
<accession>A0A412GRK4</accession>
<keyword evidence="5" id="KW-0378">Hydrolase</keyword>